<reference evidence="3" key="1">
    <citation type="submission" date="2018-05" db="EMBL/GenBank/DDBJ databases">
        <title>Draft genome of Mucuna pruriens seed.</title>
        <authorList>
            <person name="Nnadi N.E."/>
            <person name="Vos R."/>
            <person name="Hasami M.H."/>
            <person name="Devisetty U.K."/>
            <person name="Aguiy J.C."/>
        </authorList>
    </citation>
    <scope>NUCLEOTIDE SEQUENCE [LARGE SCALE GENOMIC DNA]</scope>
    <source>
        <strain evidence="3">JCA_2017</strain>
    </source>
</reference>
<dbReference type="Gene3D" id="4.10.60.10">
    <property type="entry name" value="Zinc finger, CCHC-type"/>
    <property type="match status" value="1"/>
</dbReference>
<name>A0A371FAZ8_MUCPR</name>
<keyword evidence="4" id="KW-1185">Reference proteome</keyword>
<evidence type="ECO:0000256" key="1">
    <source>
        <dbReference type="PROSITE-ProRule" id="PRU00047"/>
    </source>
</evidence>
<dbReference type="InterPro" id="IPR025724">
    <property type="entry name" value="GAG-pre-integrase_dom"/>
</dbReference>
<dbReference type="GO" id="GO:0008270">
    <property type="term" value="F:zinc ion binding"/>
    <property type="evidence" value="ECO:0007669"/>
    <property type="project" value="UniProtKB-KW"/>
</dbReference>
<feature type="non-terminal residue" evidence="3">
    <location>
        <position position="1"/>
    </location>
</feature>
<dbReference type="PROSITE" id="PS50158">
    <property type="entry name" value="ZF_CCHC"/>
    <property type="match status" value="1"/>
</dbReference>
<evidence type="ECO:0000259" key="2">
    <source>
        <dbReference type="PROSITE" id="PS50158"/>
    </source>
</evidence>
<feature type="domain" description="CCHC-type" evidence="2">
    <location>
        <begin position="119"/>
        <end position="132"/>
    </location>
</feature>
<accession>A0A371FAZ8</accession>
<comment type="caution">
    <text evidence="3">The sequence shown here is derived from an EMBL/GenBank/DDBJ whole genome shotgun (WGS) entry which is preliminary data.</text>
</comment>
<evidence type="ECO:0000313" key="3">
    <source>
        <dbReference type="EMBL" id="RDX75456.1"/>
    </source>
</evidence>
<dbReference type="Proteomes" id="UP000257109">
    <property type="component" value="Unassembled WGS sequence"/>
</dbReference>
<dbReference type="Pfam" id="PF13976">
    <property type="entry name" value="gag_pre-integrs"/>
    <property type="match status" value="1"/>
</dbReference>
<evidence type="ECO:0000313" key="4">
    <source>
        <dbReference type="Proteomes" id="UP000257109"/>
    </source>
</evidence>
<sequence length="330" mass="38024">MKNGELINDYFPQTLTIANKMRMYGEKSMTLRYDYIVCSIEESHNLDSMTIDELQNSLLVHEQRMKCHNSHEEQAFKVAQDEASIGCGRGRNVFRGGVTRGRGRSRGGRQPINRTTIQCYYCREFGHFQSECLKKPQDSKSNYVEGGEEAVLLMTQHSTDDKSNAQKMWFIDSSCSNHVTMKLGNNYVLKVAGKVMHLVNDVFYVSELKNNLFSMSQFLEKGLSIEMKENKYKVFQGENLIFETFMTTNRMFAISLKFGLSRNCFNSMPSTQVWHSRYGHLNYNGLKTLLGHDMVKGLPTFKSPTQLCEHCLKGKHQRDPFPQQNNWHAS</sequence>
<keyword evidence="1" id="KW-0862">Zinc</keyword>
<dbReference type="InterPro" id="IPR001878">
    <property type="entry name" value="Znf_CCHC"/>
</dbReference>
<dbReference type="GO" id="GO:0003676">
    <property type="term" value="F:nucleic acid binding"/>
    <property type="evidence" value="ECO:0007669"/>
    <property type="project" value="InterPro"/>
</dbReference>
<dbReference type="SUPFAM" id="SSF57756">
    <property type="entry name" value="Retrovirus zinc finger-like domains"/>
    <property type="match status" value="1"/>
</dbReference>
<dbReference type="InterPro" id="IPR036875">
    <property type="entry name" value="Znf_CCHC_sf"/>
</dbReference>
<proteinExistence type="predicted"/>
<gene>
    <name evidence="3" type="ORF">CR513_44654</name>
</gene>
<dbReference type="AlphaFoldDB" id="A0A371FAZ8"/>
<dbReference type="EMBL" id="QJKJ01009835">
    <property type="protein sequence ID" value="RDX75456.1"/>
    <property type="molecule type" value="Genomic_DNA"/>
</dbReference>
<keyword evidence="1" id="KW-0479">Metal-binding</keyword>
<protein>
    <recommendedName>
        <fullName evidence="2">CCHC-type domain-containing protein</fullName>
    </recommendedName>
</protein>
<organism evidence="3 4">
    <name type="scientific">Mucuna pruriens</name>
    <name type="common">Velvet bean</name>
    <name type="synonym">Dolichos pruriens</name>
    <dbReference type="NCBI Taxonomy" id="157652"/>
    <lineage>
        <taxon>Eukaryota</taxon>
        <taxon>Viridiplantae</taxon>
        <taxon>Streptophyta</taxon>
        <taxon>Embryophyta</taxon>
        <taxon>Tracheophyta</taxon>
        <taxon>Spermatophyta</taxon>
        <taxon>Magnoliopsida</taxon>
        <taxon>eudicotyledons</taxon>
        <taxon>Gunneridae</taxon>
        <taxon>Pentapetalae</taxon>
        <taxon>rosids</taxon>
        <taxon>fabids</taxon>
        <taxon>Fabales</taxon>
        <taxon>Fabaceae</taxon>
        <taxon>Papilionoideae</taxon>
        <taxon>50 kb inversion clade</taxon>
        <taxon>NPAAA clade</taxon>
        <taxon>indigoferoid/millettioid clade</taxon>
        <taxon>Phaseoleae</taxon>
        <taxon>Mucuna</taxon>
    </lineage>
</organism>
<dbReference type="OrthoDB" id="6631394at2759"/>
<keyword evidence="1" id="KW-0863">Zinc-finger</keyword>